<dbReference type="AlphaFoldDB" id="A0A4U1C4S3"/>
<organism evidence="1 2">
    <name type="scientific">Pedobacter cryophilus</name>
    <dbReference type="NCBI Taxonomy" id="2571271"/>
    <lineage>
        <taxon>Bacteria</taxon>
        <taxon>Pseudomonadati</taxon>
        <taxon>Bacteroidota</taxon>
        <taxon>Sphingobacteriia</taxon>
        <taxon>Sphingobacteriales</taxon>
        <taxon>Sphingobacteriaceae</taxon>
        <taxon>Pedobacter</taxon>
    </lineage>
</organism>
<reference evidence="1 2" key="1">
    <citation type="submission" date="2019-04" db="EMBL/GenBank/DDBJ databases">
        <title>Pedobacter sp. AR-3-17 sp. nov., isolated from Arctic soil.</title>
        <authorList>
            <person name="Dahal R.H."/>
            <person name="Kim D.-U."/>
        </authorList>
    </citation>
    <scope>NUCLEOTIDE SEQUENCE [LARGE SCALE GENOMIC DNA]</scope>
    <source>
        <strain evidence="1 2">AR-3-17</strain>
    </source>
</reference>
<dbReference type="InterPro" id="IPR022298">
    <property type="entry name" value="Conjug_transposon_TraN"/>
</dbReference>
<gene>
    <name evidence="1" type="ORF">FA046_08670</name>
</gene>
<proteinExistence type="predicted"/>
<protein>
    <submittedName>
        <fullName evidence="1">DUF4138 domain-containing protein</fullName>
    </submittedName>
</protein>
<accession>A0A4U1C4S3</accession>
<sequence>MRTLKLIAIGFLWSIKVLYANDSLKVDHLIQKIANTHLSQIQSDANGKVNGQLSKVLIVGDSLFFKLQIANRSNLNYQIDFIRFYVRDLKTSKRTVTQEQELYPIVSSVNQNNALKAGASLNEVFVLKQFPISKTSALFIEVYEKSGSRHLYLKVKQKHILKAKAISSIFNQK</sequence>
<evidence type="ECO:0000313" key="1">
    <source>
        <dbReference type="EMBL" id="TKB99169.1"/>
    </source>
</evidence>
<keyword evidence="2" id="KW-1185">Reference proteome</keyword>
<dbReference type="Proteomes" id="UP000308181">
    <property type="component" value="Unassembled WGS sequence"/>
</dbReference>
<dbReference type="EMBL" id="SWBP01000002">
    <property type="protein sequence ID" value="TKB99169.1"/>
    <property type="molecule type" value="Genomic_DNA"/>
</dbReference>
<name>A0A4U1C4S3_9SPHI</name>
<dbReference type="Pfam" id="PF13595">
    <property type="entry name" value="DUF4138"/>
    <property type="match status" value="1"/>
</dbReference>
<dbReference type="RefSeq" id="WP_136825981.1">
    <property type="nucleotide sequence ID" value="NZ_SWBP01000002.1"/>
</dbReference>
<evidence type="ECO:0000313" key="2">
    <source>
        <dbReference type="Proteomes" id="UP000308181"/>
    </source>
</evidence>
<comment type="caution">
    <text evidence="1">The sequence shown here is derived from an EMBL/GenBank/DDBJ whole genome shotgun (WGS) entry which is preliminary data.</text>
</comment>
<dbReference type="OrthoDB" id="1038500at2"/>